<dbReference type="PANTHER" id="PTHR43722:SF1">
    <property type="entry name" value="PROLINE IMINOPEPTIDASE"/>
    <property type="match status" value="1"/>
</dbReference>
<evidence type="ECO:0000259" key="3">
    <source>
        <dbReference type="Pfam" id="PF00561"/>
    </source>
</evidence>
<proteinExistence type="predicted"/>
<dbReference type="Proteomes" id="UP000245678">
    <property type="component" value="Unassembled WGS sequence"/>
</dbReference>
<dbReference type="Pfam" id="PF00561">
    <property type="entry name" value="Abhydrolase_1"/>
    <property type="match status" value="1"/>
</dbReference>
<name>A0A316GY93_9SPHI</name>
<keyword evidence="5" id="KW-0378">Hydrolase</keyword>
<dbReference type="Gene3D" id="3.40.50.1820">
    <property type="entry name" value="alpha/beta hydrolase"/>
    <property type="match status" value="1"/>
</dbReference>
<dbReference type="AlphaFoldDB" id="A0A316GY93"/>
<evidence type="ECO:0000313" key="6">
    <source>
        <dbReference type="Proteomes" id="UP000245678"/>
    </source>
</evidence>
<dbReference type="GO" id="GO:0006508">
    <property type="term" value="P:proteolysis"/>
    <property type="evidence" value="ECO:0007669"/>
    <property type="project" value="InterPro"/>
</dbReference>
<evidence type="ECO:0000256" key="1">
    <source>
        <dbReference type="ARBA" id="ARBA00021843"/>
    </source>
</evidence>
<dbReference type="Pfam" id="PF08386">
    <property type="entry name" value="Abhydrolase_4"/>
    <property type="match status" value="1"/>
</dbReference>
<protein>
    <recommendedName>
        <fullName evidence="1">Proline iminopeptidase</fullName>
    </recommendedName>
</protein>
<feature type="chain" id="PRO_5016323046" description="Proline iminopeptidase" evidence="2">
    <location>
        <begin position="22"/>
        <end position="481"/>
    </location>
</feature>
<dbReference type="RefSeq" id="WP_109610548.1">
    <property type="nucleotide sequence ID" value="NZ_QGHA01000017.1"/>
</dbReference>
<sequence length="481" mass="54002">MKRQFTITIYLSLLFTLPTFAQKYPVSIEPYPQRVRADPRLIIKTGYLVVPENRAKPNGRKVKLPFFFVRRPDQDSRKHVSLYMTGGPGYSTAANIDSVTYNSGFLKYGGFIAFEQRGTERTIPSLEANEVYEAIRQSYRENRNKDSLVLLAVKHARDRLVAQGVDLSAYNTAESVEDINDLRLALHLDSLNLVGISYSGGLMLSVAQIHPEAVRLLVLNSPLPAFVTYEENALKNINEALDQVFRNCEADSSAAYKGLKTRFRQYFTGLGNKKFTIRYLEKNSTDSITVHYSKQELLDAVVNRLNTAQVKSVPFVISEIVSGRHGPYVREVLDEYFAGNPSVSLAMRYSVYCSGQIAFSNRTIEAQEEKRFPWLAGYAFNDVDHPVCDCWQVRPVPKKIRTLVRSAVPALISAGDVDPWCRPSFNRQIKLGLPHAQLLILHDKGHGAGYSADGVNYLDEFMKAPLKALKPIAGKAVVDQP</sequence>
<reference evidence="5 6" key="1">
    <citation type="submission" date="2018-05" db="EMBL/GenBank/DDBJ databases">
        <title>Genomic Encyclopedia of Archaeal and Bacterial Type Strains, Phase II (KMG-II): from individual species to whole genera.</title>
        <authorList>
            <person name="Goeker M."/>
        </authorList>
    </citation>
    <scope>NUCLEOTIDE SEQUENCE [LARGE SCALE GENOMIC DNA]</scope>
    <source>
        <strain evidence="5 6">DSM 19975</strain>
    </source>
</reference>
<feature type="signal peptide" evidence="2">
    <location>
        <begin position="1"/>
        <end position="21"/>
    </location>
</feature>
<dbReference type="EMBL" id="QGHA01000017">
    <property type="protein sequence ID" value="PWK68286.1"/>
    <property type="molecule type" value="Genomic_DNA"/>
</dbReference>
<feature type="domain" description="Peptidase S33 tripeptidyl aminopeptidase-like C-terminal" evidence="4">
    <location>
        <begin position="387"/>
        <end position="452"/>
    </location>
</feature>
<dbReference type="InterPro" id="IPR000073">
    <property type="entry name" value="AB_hydrolase_1"/>
</dbReference>
<gene>
    <name evidence="5" type="ORF">LX99_04810</name>
</gene>
<accession>A0A316GY93</accession>
<organism evidence="5 6">
    <name type="scientific">Mucilaginibacter oryzae</name>
    <dbReference type="NCBI Taxonomy" id="468058"/>
    <lineage>
        <taxon>Bacteria</taxon>
        <taxon>Pseudomonadati</taxon>
        <taxon>Bacteroidota</taxon>
        <taxon>Sphingobacteriia</taxon>
        <taxon>Sphingobacteriales</taxon>
        <taxon>Sphingobacteriaceae</taxon>
        <taxon>Mucilaginibacter</taxon>
    </lineage>
</organism>
<dbReference type="InterPro" id="IPR029058">
    <property type="entry name" value="AB_hydrolase_fold"/>
</dbReference>
<dbReference type="SUPFAM" id="SSF53474">
    <property type="entry name" value="alpha/beta-Hydrolases"/>
    <property type="match status" value="1"/>
</dbReference>
<evidence type="ECO:0000259" key="4">
    <source>
        <dbReference type="Pfam" id="PF08386"/>
    </source>
</evidence>
<comment type="caution">
    <text evidence="5">The sequence shown here is derived from an EMBL/GenBank/DDBJ whole genome shotgun (WGS) entry which is preliminary data.</text>
</comment>
<keyword evidence="6" id="KW-1185">Reference proteome</keyword>
<dbReference type="GO" id="GO:0004177">
    <property type="term" value="F:aminopeptidase activity"/>
    <property type="evidence" value="ECO:0007669"/>
    <property type="project" value="UniProtKB-EC"/>
</dbReference>
<dbReference type="InterPro" id="IPR013595">
    <property type="entry name" value="Pept_S33_TAP-like_C"/>
</dbReference>
<dbReference type="InterPro" id="IPR005944">
    <property type="entry name" value="Pro_iminopeptidase"/>
</dbReference>
<feature type="domain" description="AB hydrolase-1" evidence="3">
    <location>
        <begin position="163"/>
        <end position="272"/>
    </location>
</feature>
<dbReference type="PANTHER" id="PTHR43722">
    <property type="entry name" value="PROLINE IMINOPEPTIDASE"/>
    <property type="match status" value="1"/>
</dbReference>
<evidence type="ECO:0000256" key="2">
    <source>
        <dbReference type="SAM" id="SignalP"/>
    </source>
</evidence>
<evidence type="ECO:0000313" key="5">
    <source>
        <dbReference type="EMBL" id="PWK68286.1"/>
    </source>
</evidence>
<dbReference type="GO" id="GO:0005737">
    <property type="term" value="C:cytoplasm"/>
    <property type="evidence" value="ECO:0007669"/>
    <property type="project" value="InterPro"/>
</dbReference>
<keyword evidence="2" id="KW-0732">Signal</keyword>